<accession>A0ABM0Y4J5</accession>
<feature type="domain" description="F-box associated beta-propeller type 1" evidence="1">
    <location>
        <begin position="100"/>
        <end position="342"/>
    </location>
</feature>
<keyword evidence="2" id="KW-1185">Reference proteome</keyword>
<dbReference type="Pfam" id="PF07734">
    <property type="entry name" value="FBA_1"/>
    <property type="match status" value="1"/>
</dbReference>
<evidence type="ECO:0000313" key="3">
    <source>
        <dbReference type="RefSeq" id="XP_010495355.1"/>
    </source>
</evidence>
<gene>
    <name evidence="3" type="primary">LOC104772441</name>
</gene>
<dbReference type="InterPro" id="IPR017451">
    <property type="entry name" value="F-box-assoc_interact_dom"/>
</dbReference>
<dbReference type="NCBIfam" id="TIGR01640">
    <property type="entry name" value="F_box_assoc_1"/>
    <property type="match status" value="1"/>
</dbReference>
<dbReference type="InterPro" id="IPR006527">
    <property type="entry name" value="F-box-assoc_dom_typ1"/>
</dbReference>
<evidence type="ECO:0000259" key="1">
    <source>
        <dbReference type="Pfam" id="PF07734"/>
    </source>
</evidence>
<dbReference type="PANTHER" id="PTHR47993:SF377">
    <property type="entry name" value="GENOME ASSEMBLY, CHROMOSOME: A03"/>
    <property type="match status" value="1"/>
</dbReference>
<evidence type="ECO:0000313" key="2">
    <source>
        <dbReference type="Proteomes" id="UP000694864"/>
    </source>
</evidence>
<protein>
    <submittedName>
        <fullName evidence="3">F-box/kelch-repeat protein At3g16740-like</fullName>
    </submittedName>
</protein>
<sequence length="346" mass="39656">MEYALDKALKEISIDDDDDDKPKDHAVFTHISDLPSDIEEEVLSRVPMESTYLKSFTATVYSYASLKAETTTHLGGLLFGTLIWDKQGGSNQAILTTNMRCTVYALGYDKEKKHKVLRFVTRYDQSGNRICESEMYKLNSNASWKVIDGFAPDWRIPSSHRGLSLKGNTYWYAQEKFPFYEKISPNHPDFLLSFDFTTERFGPRLPLPFHARLIDIVTFSSVRVEQLVVLFQEHRAPLVKIWISNKIEPNQVSWNFLFLAVDVEPIIRFRFRFSFTKCPVSFFVDEEKKVAVILDRKTGRSSTSHTAHITGNNFYEKVVLGESTAYGCDPSMVPYVPSLVKICKAP</sequence>
<organism evidence="2 3">
    <name type="scientific">Camelina sativa</name>
    <name type="common">False flax</name>
    <name type="synonym">Myagrum sativum</name>
    <dbReference type="NCBI Taxonomy" id="90675"/>
    <lineage>
        <taxon>Eukaryota</taxon>
        <taxon>Viridiplantae</taxon>
        <taxon>Streptophyta</taxon>
        <taxon>Embryophyta</taxon>
        <taxon>Tracheophyta</taxon>
        <taxon>Spermatophyta</taxon>
        <taxon>Magnoliopsida</taxon>
        <taxon>eudicotyledons</taxon>
        <taxon>Gunneridae</taxon>
        <taxon>Pentapetalae</taxon>
        <taxon>rosids</taxon>
        <taxon>malvids</taxon>
        <taxon>Brassicales</taxon>
        <taxon>Brassicaceae</taxon>
        <taxon>Camelineae</taxon>
        <taxon>Camelina</taxon>
    </lineage>
</organism>
<proteinExistence type="predicted"/>
<dbReference type="Proteomes" id="UP000694864">
    <property type="component" value="Chromosome 20"/>
</dbReference>
<dbReference type="GeneID" id="104772441"/>
<reference evidence="2" key="1">
    <citation type="journal article" date="2014" name="Nat. Commun.">
        <title>The emerging biofuel crop Camelina sativa retains a highly undifferentiated hexaploid genome structure.</title>
        <authorList>
            <person name="Kagale S."/>
            <person name="Koh C."/>
            <person name="Nixon J."/>
            <person name="Bollina V."/>
            <person name="Clarke W.E."/>
            <person name="Tuteja R."/>
            <person name="Spillane C."/>
            <person name="Robinson S.J."/>
            <person name="Links M.G."/>
            <person name="Clarke C."/>
            <person name="Higgins E.E."/>
            <person name="Huebert T."/>
            <person name="Sharpe A.G."/>
            <person name="Parkin I.A."/>
        </authorList>
    </citation>
    <scope>NUCLEOTIDE SEQUENCE [LARGE SCALE GENOMIC DNA]</scope>
    <source>
        <strain evidence="2">cv. DH55</strain>
    </source>
</reference>
<dbReference type="InterPro" id="IPR050233">
    <property type="entry name" value="A_thaliana_F-box"/>
</dbReference>
<dbReference type="RefSeq" id="XP_010495355.1">
    <property type="nucleotide sequence ID" value="XM_010497053.1"/>
</dbReference>
<dbReference type="PANTHER" id="PTHR47993">
    <property type="entry name" value="OS09G0372900 PROTEIN-RELATED"/>
    <property type="match status" value="1"/>
</dbReference>
<reference evidence="3" key="2">
    <citation type="submission" date="2025-08" db="UniProtKB">
        <authorList>
            <consortium name="RefSeq"/>
        </authorList>
    </citation>
    <scope>IDENTIFICATION</scope>
    <source>
        <tissue evidence="3">Leaf</tissue>
    </source>
</reference>
<name>A0ABM0Y4J5_CAMSA</name>